<evidence type="ECO:0000313" key="3">
    <source>
        <dbReference type="Proteomes" id="UP000285478"/>
    </source>
</evidence>
<organism evidence="2 3">
    <name type="scientific">Hydrogenovibrio thermophilus</name>
    <dbReference type="NCBI Taxonomy" id="265883"/>
    <lineage>
        <taxon>Bacteria</taxon>
        <taxon>Pseudomonadati</taxon>
        <taxon>Pseudomonadota</taxon>
        <taxon>Gammaproteobacteria</taxon>
        <taxon>Thiotrichales</taxon>
        <taxon>Piscirickettsiaceae</taxon>
        <taxon>Hydrogenovibrio</taxon>
    </lineage>
</organism>
<sequence>MGQKLASATENHPANRQVLPAENADMSAGETIQYRNIGGLKIAVSGHDYDTSLPGRFSNHSQLSTRDLNDWLANNPDKISKTGLQELEATPITEANRWKAPQSASWDSLFVLGSSIEQQLANKSEDFASLIQATKQLQQEYGSDIKLARDPNTESYIMLKPGDNFYESVQTADEALNDFRSYLFHAGRSSSAIEQIFNRHGIAL</sequence>
<dbReference type="EMBL" id="CP035033">
    <property type="protein sequence ID" value="QAB16118.1"/>
    <property type="molecule type" value="Genomic_DNA"/>
</dbReference>
<dbReference type="KEGG" id="htr:EPV75_10795"/>
<protein>
    <submittedName>
        <fullName evidence="2">Uncharacterized protein</fullName>
    </submittedName>
</protein>
<feature type="region of interest" description="Disordered" evidence="1">
    <location>
        <begin position="1"/>
        <end position="22"/>
    </location>
</feature>
<evidence type="ECO:0000256" key="1">
    <source>
        <dbReference type="SAM" id="MobiDB-lite"/>
    </source>
</evidence>
<keyword evidence="3" id="KW-1185">Reference proteome</keyword>
<accession>A0A410H5A8</accession>
<proteinExistence type="predicted"/>
<dbReference type="AlphaFoldDB" id="A0A410H5A8"/>
<feature type="compositionally biased region" description="Polar residues" evidence="1">
    <location>
        <begin position="1"/>
        <end position="14"/>
    </location>
</feature>
<gene>
    <name evidence="2" type="ORF">EPV75_10795</name>
</gene>
<evidence type="ECO:0000313" key="2">
    <source>
        <dbReference type="EMBL" id="QAB16118.1"/>
    </source>
</evidence>
<dbReference type="RefSeq" id="WP_128385393.1">
    <property type="nucleotide sequence ID" value="NZ_CP035033.1"/>
</dbReference>
<reference evidence="2 3" key="1">
    <citation type="journal article" date="2018" name="Environ. Microbiol.">
        <title>Genomes of ubiquitous marine and hypersaline Hydrogenovibrio, Thiomicrorhabdus and Thiomicrospira spp. encode a diversity of mechanisms to sustain chemolithoautotrophy in heterogeneous environments.</title>
        <authorList>
            <person name="Scott K.M."/>
            <person name="Williams J."/>
            <person name="Porter C.M.B."/>
            <person name="Russel S."/>
            <person name="Harmer T.L."/>
            <person name="Paul J.H."/>
            <person name="Antonen K.M."/>
            <person name="Bridges M.K."/>
            <person name="Camper G.J."/>
            <person name="Campla C.K."/>
            <person name="Casella L.G."/>
            <person name="Chase E."/>
            <person name="Conrad J.W."/>
            <person name="Cruz M.C."/>
            <person name="Dunlap D.S."/>
            <person name="Duran L."/>
            <person name="Fahsbender E.M."/>
            <person name="Goldsmith D.B."/>
            <person name="Keeley R.F."/>
            <person name="Kondoff M.R."/>
            <person name="Kussy B.I."/>
            <person name="Lane M.K."/>
            <person name="Lawler S."/>
            <person name="Leigh B.A."/>
            <person name="Lewis C."/>
            <person name="Lostal L.M."/>
            <person name="Marking D."/>
            <person name="Mancera P.A."/>
            <person name="McClenthan E.C."/>
            <person name="McIntyre E.A."/>
            <person name="Mine J.A."/>
            <person name="Modi S."/>
            <person name="Moore B.D."/>
            <person name="Morgan W.A."/>
            <person name="Nelson K.M."/>
            <person name="Nguyen K.N."/>
            <person name="Ogburn N."/>
            <person name="Parrino D.G."/>
            <person name="Pedapudi A.D."/>
            <person name="Pelham R.P."/>
            <person name="Preece A.M."/>
            <person name="Rampersad E.A."/>
            <person name="Richardson J.C."/>
            <person name="Rodgers C.M."/>
            <person name="Schaffer B.L."/>
            <person name="Sheridan N.E."/>
            <person name="Solone M.R."/>
            <person name="Staley Z.R."/>
            <person name="Tabuchi M."/>
            <person name="Waide R.J."/>
            <person name="Wanjugi P.W."/>
            <person name="Young S."/>
            <person name="Clum A."/>
            <person name="Daum C."/>
            <person name="Huntemann M."/>
            <person name="Ivanova N."/>
            <person name="Kyrpides N."/>
            <person name="Mikhailova N."/>
            <person name="Palaniappan K."/>
            <person name="Pillay M."/>
            <person name="Reddy T.B.K."/>
            <person name="Shapiro N."/>
            <person name="Stamatis D."/>
            <person name="Varghese N."/>
            <person name="Woyke T."/>
            <person name="Boden R."/>
            <person name="Freyermuth S.K."/>
            <person name="Kerfeld C.A."/>
        </authorList>
    </citation>
    <scope>NUCLEOTIDE SEQUENCE [LARGE SCALE GENOMIC DNA]</scope>
    <source>
        <strain evidence="2 3">JR-2</strain>
    </source>
</reference>
<name>A0A410H5A8_9GAMM</name>
<dbReference type="Proteomes" id="UP000285478">
    <property type="component" value="Chromosome"/>
</dbReference>